<dbReference type="AlphaFoldDB" id="A0A1M7CSC9"/>
<name>A0A1M7CSC9_9FLAO</name>
<organism evidence="2 3">
    <name type="scientific">Flagellimonas taeanensis</name>
    <dbReference type="NCBI Taxonomy" id="1005926"/>
    <lineage>
        <taxon>Bacteria</taxon>
        <taxon>Pseudomonadati</taxon>
        <taxon>Bacteroidota</taxon>
        <taxon>Flavobacteriia</taxon>
        <taxon>Flavobacteriales</taxon>
        <taxon>Flavobacteriaceae</taxon>
        <taxon>Flagellimonas</taxon>
    </lineage>
</organism>
<evidence type="ECO:0008006" key="5">
    <source>
        <dbReference type="Google" id="ProtNLM"/>
    </source>
</evidence>
<dbReference type="RefSeq" id="WP_072883055.1">
    <property type="nucleotide sequence ID" value="NZ_FOKU01000017.1"/>
</dbReference>
<proteinExistence type="predicted"/>
<dbReference type="InterPro" id="IPR038081">
    <property type="entry name" value="CalX-like_sf"/>
</dbReference>
<dbReference type="Gene3D" id="2.60.40.2030">
    <property type="match status" value="1"/>
</dbReference>
<reference evidence="2 3" key="1">
    <citation type="submission" date="2016-11" db="EMBL/GenBank/DDBJ databases">
        <authorList>
            <person name="Varghese N."/>
            <person name="Submissions S."/>
        </authorList>
    </citation>
    <scope>NUCLEOTIDE SEQUENCE [LARGE SCALE GENOMIC DNA]</scope>
    <source>
        <strain evidence="2 3">CGMCC 1.12174</strain>
        <strain evidence="1 4">DSM 26351</strain>
    </source>
</reference>
<dbReference type="EMBL" id="FOKU01000017">
    <property type="protein sequence ID" value="SFC64758.1"/>
    <property type="molecule type" value="Genomic_DNA"/>
</dbReference>
<dbReference type="OrthoDB" id="1435927at2"/>
<dbReference type="STRING" id="1055723.SAMN05216293_4106"/>
<protein>
    <recommendedName>
        <fullName evidence="5">Calx-beta domain-containing protein</fullName>
    </recommendedName>
</protein>
<dbReference type="PROSITE" id="PS51257">
    <property type="entry name" value="PROKAR_LIPOPROTEIN"/>
    <property type="match status" value="1"/>
</dbReference>
<dbReference type="Proteomes" id="UP000184031">
    <property type="component" value="Unassembled WGS sequence"/>
</dbReference>
<accession>A0A1M7CSC9</accession>
<dbReference type="EMBL" id="FRAT01000015">
    <property type="protein sequence ID" value="SHL70080.1"/>
    <property type="molecule type" value="Genomic_DNA"/>
</dbReference>
<evidence type="ECO:0000313" key="1">
    <source>
        <dbReference type="EMBL" id="SFC64758.1"/>
    </source>
</evidence>
<evidence type="ECO:0000313" key="4">
    <source>
        <dbReference type="Proteomes" id="UP000198940"/>
    </source>
</evidence>
<comment type="caution">
    <text evidence="2">The sequence shown here is derived from an EMBL/GenBank/DDBJ whole genome shotgun (WGS) entry which is preliminary data.</text>
</comment>
<evidence type="ECO:0000313" key="2">
    <source>
        <dbReference type="EMBL" id="SHL70080.1"/>
    </source>
</evidence>
<dbReference type="SUPFAM" id="SSF141072">
    <property type="entry name" value="CalX-like"/>
    <property type="match status" value="1"/>
</dbReference>
<sequence length="278" mass="29310">MKKSIFKGIGVFLLSGVLFMSCEENETPVIDFGVGFLQLSATTGTISEDSSEPLVTTVLLGNDGTNPNGVTVNFTVTSSDESRFTVSPSSGTIDIPAGEFSADILIQPLDNFDVDGDIDIVIELSESSDLPIGIAGEGVVAYRRVVELVDNDCPVDSDAFVGTFTVEEVFTGGGNEGLSLAAEFGEEYLIELTPQPGDLSGTKFIVTNATEFTFIADGTVLTLLTCSQSVSFGAEAINIALFANLTIESAVYDEEASTITVSGPLGPYGPYEFKLTRQ</sequence>
<dbReference type="Proteomes" id="UP000198940">
    <property type="component" value="Unassembled WGS sequence"/>
</dbReference>
<gene>
    <name evidence="1" type="ORF">SAMN04487891_1179</name>
    <name evidence="2" type="ORF">SAMN05216293_4106</name>
</gene>
<keyword evidence="4" id="KW-1185">Reference proteome</keyword>
<evidence type="ECO:0000313" key="3">
    <source>
        <dbReference type="Proteomes" id="UP000184031"/>
    </source>
</evidence>